<dbReference type="AlphaFoldDB" id="A0A183J4Z6"/>
<organism evidence="3">
    <name type="scientific">Soboliphyme baturini</name>
    <dbReference type="NCBI Taxonomy" id="241478"/>
    <lineage>
        <taxon>Eukaryota</taxon>
        <taxon>Metazoa</taxon>
        <taxon>Ecdysozoa</taxon>
        <taxon>Nematoda</taxon>
        <taxon>Enoplea</taxon>
        <taxon>Dorylaimia</taxon>
        <taxon>Dioctophymatida</taxon>
        <taxon>Dioctophymatoidea</taxon>
        <taxon>Soboliphymatidae</taxon>
        <taxon>Soboliphyme</taxon>
    </lineage>
</organism>
<evidence type="ECO:0000313" key="1">
    <source>
        <dbReference type="EMBL" id="VDP35875.1"/>
    </source>
</evidence>
<keyword evidence="2" id="KW-1185">Reference proteome</keyword>
<reference evidence="1 2" key="2">
    <citation type="submission" date="2018-11" db="EMBL/GenBank/DDBJ databases">
        <authorList>
            <consortium name="Pathogen Informatics"/>
        </authorList>
    </citation>
    <scope>NUCLEOTIDE SEQUENCE [LARGE SCALE GENOMIC DNA]</scope>
</reference>
<gene>
    <name evidence="1" type="ORF">SBAD_LOCUS10944</name>
</gene>
<evidence type="ECO:0000313" key="2">
    <source>
        <dbReference type="Proteomes" id="UP000270296"/>
    </source>
</evidence>
<accession>A0A183J4Z6</accession>
<name>A0A183J4Z6_9BILA</name>
<evidence type="ECO:0000313" key="3">
    <source>
        <dbReference type="WBParaSite" id="SBAD_0001132001-mRNA-1"/>
    </source>
</evidence>
<reference evidence="3" key="1">
    <citation type="submission" date="2016-06" db="UniProtKB">
        <authorList>
            <consortium name="WormBaseParasite"/>
        </authorList>
    </citation>
    <scope>IDENTIFICATION</scope>
</reference>
<proteinExistence type="predicted"/>
<protein>
    <submittedName>
        <fullName evidence="1 3">Uncharacterized protein</fullName>
    </submittedName>
</protein>
<sequence length="143" mass="16119">MHLHQLRLKRIDIDELLRYVLYKAPETAVNMYDLIRSTIAHCRFSKRAEPDCALCSIGVIVTFGVPVGQRTSDFLAARIVWGHRVQPLRRTSFLGSFLTLTPDSWSAGPLDEPPPSADVLLWVAPESTPVKLSTSHDRHTQSR</sequence>
<dbReference type="WBParaSite" id="SBAD_0001132001-mRNA-1">
    <property type="protein sequence ID" value="SBAD_0001132001-mRNA-1"/>
    <property type="gene ID" value="SBAD_0001132001"/>
</dbReference>
<dbReference type="EMBL" id="UZAM01014818">
    <property type="protein sequence ID" value="VDP35875.1"/>
    <property type="molecule type" value="Genomic_DNA"/>
</dbReference>
<dbReference type="Proteomes" id="UP000270296">
    <property type="component" value="Unassembled WGS sequence"/>
</dbReference>